<dbReference type="CDD" id="cd04859">
    <property type="entry name" value="Prim_Pol"/>
    <property type="match status" value="1"/>
</dbReference>
<dbReference type="InterPro" id="IPR015330">
    <property type="entry name" value="DNA_primase/pol_bifunc_N"/>
</dbReference>
<feature type="domain" description="DNA primase/polymerase bifunctional N-terminal" evidence="1">
    <location>
        <begin position="48"/>
        <end position="186"/>
    </location>
</feature>
<dbReference type="Proteomes" id="UP000705983">
    <property type="component" value="Unassembled WGS sequence"/>
</dbReference>
<name>A0ABS2TCJ7_9ACTO</name>
<evidence type="ECO:0000313" key="3">
    <source>
        <dbReference type="Proteomes" id="UP000705983"/>
    </source>
</evidence>
<dbReference type="Pfam" id="PF09250">
    <property type="entry name" value="Prim-Pol"/>
    <property type="match status" value="1"/>
</dbReference>
<proteinExistence type="predicted"/>
<gene>
    <name evidence="2" type="ORF">JVW63_01380</name>
</gene>
<sequence>MNSYDLAREFTDDNESILELWQTLNRANTAAAETEARLATVEALKATAHWYAQQGHPIFPCVPGEKRPATTHGFKDASLDPAQIEAWWTHIPTANIGLPTGHQFDVIDVDDVGALDQVIAFIRDGHIPTPTGLATTPRGYHVYIPATGLGNSTNVIPGVDYRGAGGYVLAAPSRLTNGGKYRWSWTNLGAN</sequence>
<dbReference type="SUPFAM" id="SSF56747">
    <property type="entry name" value="Prim-pol domain"/>
    <property type="match status" value="1"/>
</dbReference>
<protein>
    <submittedName>
        <fullName evidence="2">Bifunctional DNA primase/polymerase</fullName>
    </submittedName>
</protein>
<dbReference type="SMART" id="SM00943">
    <property type="entry name" value="Prim-Pol"/>
    <property type="match status" value="1"/>
</dbReference>
<organism evidence="2 3">
    <name type="scientific">Flaviflexus equikiangi</name>
    <dbReference type="NCBI Taxonomy" id="2758573"/>
    <lineage>
        <taxon>Bacteria</taxon>
        <taxon>Bacillati</taxon>
        <taxon>Actinomycetota</taxon>
        <taxon>Actinomycetes</taxon>
        <taxon>Actinomycetales</taxon>
        <taxon>Actinomycetaceae</taxon>
        <taxon>Flaviflexus</taxon>
    </lineage>
</organism>
<dbReference type="RefSeq" id="WP_187995938.1">
    <property type="nucleotide sequence ID" value="NZ_JACEXG010000001.1"/>
</dbReference>
<comment type="caution">
    <text evidence="2">The sequence shown here is derived from an EMBL/GenBank/DDBJ whole genome shotgun (WGS) entry which is preliminary data.</text>
</comment>
<accession>A0ABS2TCJ7</accession>
<dbReference type="EMBL" id="JAFFJS010000001">
    <property type="protein sequence ID" value="MBM9432364.1"/>
    <property type="molecule type" value="Genomic_DNA"/>
</dbReference>
<evidence type="ECO:0000259" key="1">
    <source>
        <dbReference type="SMART" id="SM00943"/>
    </source>
</evidence>
<keyword evidence="3" id="KW-1185">Reference proteome</keyword>
<evidence type="ECO:0000313" key="2">
    <source>
        <dbReference type="EMBL" id="MBM9432364.1"/>
    </source>
</evidence>
<reference evidence="3" key="1">
    <citation type="submission" date="2021-02" db="EMBL/GenBank/DDBJ databases">
        <title>Leucobacter sp. CX169.</title>
        <authorList>
            <person name="Cheng Y."/>
        </authorList>
    </citation>
    <scope>NUCLEOTIDE SEQUENCE [LARGE SCALE GENOMIC DNA]</scope>
    <source>
        <strain evidence="3">JY899</strain>
    </source>
</reference>